<evidence type="ECO:0000256" key="1">
    <source>
        <dbReference type="SAM" id="Coils"/>
    </source>
</evidence>
<dbReference type="NCBIfam" id="TIGR01665">
    <property type="entry name" value="put_anti_recept"/>
    <property type="match status" value="1"/>
</dbReference>
<proteinExistence type="predicted"/>
<feature type="domain" description="Tail spike" evidence="2">
    <location>
        <begin position="72"/>
        <end position="302"/>
    </location>
</feature>
<accession>C4IGZ1</accession>
<dbReference type="eggNOG" id="COG4926">
    <property type="taxonomic scope" value="Bacteria"/>
</dbReference>
<protein>
    <submittedName>
        <fullName evidence="3">Putative phage structural protein</fullName>
    </submittedName>
</protein>
<organism evidence="3 4">
    <name type="scientific">Clostridium butyricum E4 str. BoNT E BL5262</name>
    <dbReference type="NCBI Taxonomy" id="632245"/>
    <lineage>
        <taxon>Bacteria</taxon>
        <taxon>Bacillati</taxon>
        <taxon>Bacillota</taxon>
        <taxon>Clostridia</taxon>
        <taxon>Eubacteriales</taxon>
        <taxon>Clostridiaceae</taxon>
        <taxon>Clostridium</taxon>
    </lineage>
</organism>
<dbReference type="RefSeq" id="WP_003414759.1">
    <property type="nucleotide sequence ID" value="NZ_ACOM01000005.1"/>
</dbReference>
<evidence type="ECO:0000259" key="2">
    <source>
        <dbReference type="Pfam" id="PF06605"/>
    </source>
</evidence>
<dbReference type="AlphaFoldDB" id="C4IGZ1"/>
<dbReference type="HOGENOM" id="CLU_027701_1_0_9"/>
<dbReference type="InterPro" id="IPR007119">
    <property type="entry name" value="Phage_tail_spike_N"/>
</dbReference>
<evidence type="ECO:0000313" key="3">
    <source>
        <dbReference type="EMBL" id="EEP53647.1"/>
    </source>
</evidence>
<name>C4IGZ1_CLOBU</name>
<dbReference type="Pfam" id="PF06605">
    <property type="entry name" value="Prophage_tail"/>
    <property type="match status" value="1"/>
</dbReference>
<sequence length="509" mass="57858">MKVALSSENELEATFLIDESENIANDKLIKVDAPEGKQLYRIYDYIKTSNSIKVYARNKYFDLKEKAIINNVKGTRQQILNTILSGTGYTGKYVGGNTDILTIEGKTNVIEILSSLEEEYIIKDNVVILGRVGADYGYTVEFGYNLDDIEEDISTDDVITRIYPCYQEIIGNPVDSKYINNYPLAHERFIDFEITTEEDDVELTEEQIKTILQEKAKEYFISTECDKPVCNYNVKMINLSETTEYKNYKILETVNLGDTVTCKNKNLNINCKERCISYEWDINDRKYINIELGQRTETYSDRILEKEKNIIQIIDDAKDKAEKDTNNLKVIMEKRDSEIELSVTNEIANRKAEIKVLDGKIEERVTEDDFEAYRITTAKEISQKVSAGAEFSSEMKQNVDAFKFLFKGASNGETIIDSNGITVKCGGFKVINSSGNTVMEFNSKGECIAKYMSATDLNCVNTDKGSTFYSMLYNMELAGFKNLNATKLAIGGQHIYDYIVDVLEDKGLL</sequence>
<dbReference type="InterPro" id="IPR010572">
    <property type="entry name" value="Tail_dom"/>
</dbReference>
<dbReference type="EMBL" id="ACOM01000005">
    <property type="protein sequence ID" value="EEP53647.1"/>
    <property type="molecule type" value="Genomic_DNA"/>
</dbReference>
<reference evidence="3 4" key="1">
    <citation type="submission" date="2009-08" db="EMBL/GenBank/DDBJ databases">
        <authorList>
            <person name="Shrivastava S."/>
            <person name="Brinkac L.B."/>
            <person name="Brown J.L."/>
            <person name="Bruce D.B."/>
            <person name="Detter C."/>
            <person name="Green L.D."/>
            <person name="Munk C.A."/>
            <person name="Rogers Y.C."/>
            <person name="Tapia R."/>
            <person name="Sims D.R."/>
            <person name="Smith L.A."/>
            <person name="Smith T.J."/>
            <person name="Sutton G."/>
            <person name="Brettin T."/>
        </authorList>
    </citation>
    <scope>NUCLEOTIDE SEQUENCE [LARGE SCALE GENOMIC DNA]</scope>
    <source>
        <strain evidence="4">E4 str. BoNT E BL5262</strain>
    </source>
</reference>
<gene>
    <name evidence="3" type="ORF">CLP_2685</name>
</gene>
<evidence type="ECO:0000313" key="4">
    <source>
        <dbReference type="Proteomes" id="UP000003081"/>
    </source>
</evidence>
<dbReference type="Proteomes" id="UP000003081">
    <property type="component" value="Unassembled WGS sequence"/>
</dbReference>
<keyword evidence="1" id="KW-0175">Coiled coil</keyword>
<keyword evidence="4" id="KW-1185">Reference proteome</keyword>
<feature type="coiled-coil region" evidence="1">
    <location>
        <begin position="304"/>
        <end position="334"/>
    </location>
</feature>
<comment type="caution">
    <text evidence="3">The sequence shown here is derived from an EMBL/GenBank/DDBJ whole genome shotgun (WGS) entry which is preliminary data.</text>
</comment>